<proteinExistence type="predicted"/>
<dbReference type="AlphaFoldDB" id="A0A914R673"/>
<protein>
    <submittedName>
        <fullName evidence="3">Uncharacterized protein</fullName>
    </submittedName>
</protein>
<evidence type="ECO:0000313" key="3">
    <source>
        <dbReference type="WBParaSite" id="PEQ_0000016601-mRNA-1"/>
    </source>
</evidence>
<evidence type="ECO:0000313" key="2">
    <source>
        <dbReference type="Proteomes" id="UP000887564"/>
    </source>
</evidence>
<evidence type="ECO:0000256" key="1">
    <source>
        <dbReference type="SAM" id="MobiDB-lite"/>
    </source>
</evidence>
<reference evidence="3" key="1">
    <citation type="submission" date="2022-11" db="UniProtKB">
        <authorList>
            <consortium name="WormBaseParasite"/>
        </authorList>
    </citation>
    <scope>IDENTIFICATION</scope>
</reference>
<accession>A0A914R673</accession>
<feature type="region of interest" description="Disordered" evidence="1">
    <location>
        <begin position="1"/>
        <end position="22"/>
    </location>
</feature>
<dbReference type="WBParaSite" id="PEQ_0000016601-mRNA-1">
    <property type="protein sequence ID" value="PEQ_0000016601-mRNA-1"/>
    <property type="gene ID" value="PEQ_0000016601"/>
</dbReference>
<name>A0A914R673_PAREQ</name>
<keyword evidence="2" id="KW-1185">Reference proteome</keyword>
<dbReference type="Proteomes" id="UP000887564">
    <property type="component" value="Unplaced"/>
</dbReference>
<organism evidence="2 3">
    <name type="scientific">Parascaris equorum</name>
    <name type="common">Equine roundworm</name>
    <dbReference type="NCBI Taxonomy" id="6256"/>
    <lineage>
        <taxon>Eukaryota</taxon>
        <taxon>Metazoa</taxon>
        <taxon>Ecdysozoa</taxon>
        <taxon>Nematoda</taxon>
        <taxon>Chromadorea</taxon>
        <taxon>Rhabditida</taxon>
        <taxon>Spirurina</taxon>
        <taxon>Ascaridomorpha</taxon>
        <taxon>Ascaridoidea</taxon>
        <taxon>Ascarididae</taxon>
        <taxon>Parascaris</taxon>
    </lineage>
</organism>
<sequence>MPLCQGGPSTEKDPGMSLCHMSPFSGEHHEEHAPLALLCTKQSWSILLPQGGPSPWAAGRKDRPQVPKAGYKVLHDGSSWLLCHPRREEVDPASAQQV</sequence>